<dbReference type="PROSITE" id="PS50006">
    <property type="entry name" value="FHA_DOMAIN"/>
    <property type="match status" value="1"/>
</dbReference>
<dbReference type="SMART" id="SM00382">
    <property type="entry name" value="AAA"/>
    <property type="match status" value="2"/>
</dbReference>
<dbReference type="Gene3D" id="2.60.200.20">
    <property type="match status" value="1"/>
</dbReference>
<evidence type="ECO:0000256" key="2">
    <source>
        <dbReference type="ARBA" id="ARBA00022741"/>
    </source>
</evidence>
<evidence type="ECO:0000256" key="4">
    <source>
        <dbReference type="PROSITE-ProRule" id="PRU00289"/>
    </source>
</evidence>
<dbReference type="EMBL" id="FUHW01000009">
    <property type="protein sequence ID" value="SJM49497.1"/>
    <property type="molecule type" value="Genomic_DNA"/>
</dbReference>
<reference evidence="8 9" key="1">
    <citation type="submission" date="2017-02" db="EMBL/GenBank/DDBJ databases">
        <authorList>
            <person name="Peterson S.W."/>
        </authorList>
    </citation>
    <scope>NUCLEOTIDE SEQUENCE [LARGE SCALE GENOMIC DNA]</scope>
    <source>
        <strain evidence="8 9">B Ar 00.02</strain>
    </source>
</reference>
<dbReference type="CDD" id="cd01127">
    <property type="entry name" value="TrwB_TraG_TraD_VirD4"/>
    <property type="match status" value="1"/>
</dbReference>
<gene>
    <name evidence="8" type="ORF">FM101_01660</name>
</gene>
<evidence type="ECO:0000313" key="9">
    <source>
        <dbReference type="Proteomes" id="UP000195913"/>
    </source>
</evidence>
<accession>A0A1R4F0R6</accession>
<dbReference type="InterPro" id="IPR008984">
    <property type="entry name" value="SMAD_FHA_dom_sf"/>
</dbReference>
<dbReference type="AlphaFoldDB" id="A0A1R4F0R6"/>
<dbReference type="Proteomes" id="UP000195913">
    <property type="component" value="Unassembled WGS sequence"/>
</dbReference>
<dbReference type="InterPro" id="IPR000253">
    <property type="entry name" value="FHA_dom"/>
</dbReference>
<dbReference type="Pfam" id="PF01580">
    <property type="entry name" value="FtsK_SpoIIIE"/>
    <property type="match status" value="1"/>
</dbReference>
<dbReference type="InterPro" id="IPR027417">
    <property type="entry name" value="P-loop_NTPase"/>
</dbReference>
<proteinExistence type="predicted"/>
<keyword evidence="2 4" id="KW-0547">Nucleotide-binding</keyword>
<feature type="binding site" evidence="4">
    <location>
        <begin position="565"/>
        <end position="572"/>
    </location>
    <ligand>
        <name>ATP</name>
        <dbReference type="ChEBI" id="CHEBI:30616"/>
    </ligand>
</feature>
<keyword evidence="9" id="KW-1185">Reference proteome</keyword>
<name>A0A1R4F0R6_9MICC</name>
<dbReference type="Gene3D" id="3.40.50.300">
    <property type="entry name" value="P-loop containing nucleotide triphosphate hydrolases"/>
    <property type="match status" value="2"/>
</dbReference>
<dbReference type="PANTHER" id="PTHR22683">
    <property type="entry name" value="SPORULATION PROTEIN RELATED"/>
    <property type="match status" value="1"/>
</dbReference>
<feature type="transmembrane region" description="Helical" evidence="5">
    <location>
        <begin position="235"/>
        <end position="257"/>
    </location>
</feature>
<dbReference type="GO" id="GO:0003677">
    <property type="term" value="F:DNA binding"/>
    <property type="evidence" value="ECO:0007669"/>
    <property type="project" value="InterPro"/>
</dbReference>
<dbReference type="InterPro" id="IPR003593">
    <property type="entry name" value="AAA+_ATPase"/>
</dbReference>
<keyword evidence="3 4" id="KW-0067">ATP-binding</keyword>
<dbReference type="PROSITE" id="PS50901">
    <property type="entry name" value="FTSK"/>
    <property type="match status" value="1"/>
</dbReference>
<evidence type="ECO:0000259" key="6">
    <source>
        <dbReference type="PROSITE" id="PS50006"/>
    </source>
</evidence>
<feature type="domain" description="FtsK" evidence="7">
    <location>
        <begin position="547"/>
        <end position="737"/>
    </location>
</feature>
<dbReference type="CDD" id="cd00060">
    <property type="entry name" value="FHA"/>
    <property type="match status" value="1"/>
</dbReference>
<keyword evidence="5" id="KW-0812">Transmembrane</keyword>
<evidence type="ECO:0000256" key="1">
    <source>
        <dbReference type="ARBA" id="ARBA00022553"/>
    </source>
</evidence>
<dbReference type="SUPFAM" id="SSF49879">
    <property type="entry name" value="SMAD/FHA domain"/>
    <property type="match status" value="1"/>
</dbReference>
<evidence type="ECO:0000256" key="5">
    <source>
        <dbReference type="SAM" id="Phobius"/>
    </source>
</evidence>
<dbReference type="SUPFAM" id="SSF52540">
    <property type="entry name" value="P-loop containing nucleoside triphosphate hydrolases"/>
    <property type="match status" value="2"/>
</dbReference>
<evidence type="ECO:0000259" key="7">
    <source>
        <dbReference type="PROSITE" id="PS50901"/>
    </source>
</evidence>
<feature type="transmembrane region" description="Helical" evidence="5">
    <location>
        <begin position="210"/>
        <end position="229"/>
    </location>
</feature>
<sequence>MTLHVTVVQRPRGSFDAAPTTSLEVTGPEGLSGAALGDALAELGYTELWAAGGTRLQQLDHLPPTGTLTLTPFRRPRKPPASTSEIWLVAIKGPDCGPYLLLTRGRYSIGRGDCDLSTSDPALSRHHADIIVDKTSIALLEIPGPAVTDRSAPHPKKRLLGADDEFSLGDTTFRVLSTQAGCMELSTHDRRVLWPPPPTRISRPASGSRPWLMIATAGLPLLIGLALALTLGSWFFLAFSAFGLVTGGVPASIELIARRRLRRRIRSIATQRIHTLEHTVPPVGLQILQAMVETRAAKPPRRTSGVSHPLRLGSGKVAPPVVLEPPSERGPQVQSVDGPVIITVSPGELGILSGSEPSLGPILRSSVIQLSYACSLTGSTLLIVGRGDCLPTEVRFLPCVRACNDVDEAIPLLPTLGASSVVLVMFGVSCTERLVTAIRNIDSSWPPPALIIAVPTSDARADWNLDVTKSTLSRAEDEVLMAVDGISSPTLAAACTAGLHELEFPRARSTSLDRAFQAPRRNLADLGPVWQGSSADSLQTQFGNWEGIPVSLDFVGDGPHVLITGTTGSGKSELLKAITMDLVCRYGPDQLSLLLLDFKGGSALGPYAETPHCQNLVTDLNAESSERVLGSLRVELQRRESLFREANAEDYAGYRSRAASAAQPLPRLVVMVDELRVLSDELEDAVPELIRIATVGRSLGVHLLLATQRPQGVVTPSMRANINTIIALRLLSPLESNELLGTSAAAELSASSPGLGFMRRAGDPPVPFRALPLEQDTPTWTVQEIGPSFQDCRLVATIHGTPPADSSPGAVLRRKTADVPDPPFPVTSFAAPLPSEVHSIPRRFRIHQPKGSIALGLIDDIQRQRLTPLWWTPELQRRVAVIAGPASSAAATLLGVFDSLIQAEQERHIYVLDGAGHFGAAAGSPRVAGFVSCGEPERVHELLDVFEAAPDAVEEQTATRILLVSGLAVWSAELGASEFAALDDRLAALARRTERENTCIIVTGDRDLTSSRFHSLADHRIYLRFGLGQETVMGWPKLKNTGPYPGRAVWTSPITQEQGVVVQLRTPAPSTSYAPGPPTALPQRTCHALPSQVRADQVPSFSSGLGRYPIGLLAPDHRTWSWAPGRVGLILGGTGTGKTSLLALIAAQLGPEFDIRYSMDQLTDGPGLLLLDDVLELTDAELTHVDALIRSGTHVVMSASPERVGLVRLPPAARMLPAAAMLLLNPRQASDGDFLGWRFRPHQRSQPGRALVMRDGTLAQVQCALLGVGDGPKD</sequence>
<keyword evidence="5" id="KW-1133">Transmembrane helix</keyword>
<evidence type="ECO:0000313" key="8">
    <source>
        <dbReference type="EMBL" id="SJM49497.1"/>
    </source>
</evidence>
<organism evidence="8 9">
    <name type="scientific">Arthrobacter rhombi</name>
    <dbReference type="NCBI Taxonomy" id="71253"/>
    <lineage>
        <taxon>Bacteria</taxon>
        <taxon>Bacillati</taxon>
        <taxon>Actinomycetota</taxon>
        <taxon>Actinomycetes</taxon>
        <taxon>Micrococcales</taxon>
        <taxon>Micrococcaceae</taxon>
        <taxon>Arthrobacter</taxon>
    </lineage>
</organism>
<dbReference type="InterPro" id="IPR050206">
    <property type="entry name" value="FtsK/SpoIIIE/SftA"/>
</dbReference>
<keyword evidence="1" id="KW-0597">Phosphoprotein</keyword>
<keyword evidence="5" id="KW-0472">Membrane</keyword>
<dbReference type="InterPro" id="IPR002543">
    <property type="entry name" value="FtsK_dom"/>
</dbReference>
<dbReference type="PANTHER" id="PTHR22683:SF1">
    <property type="entry name" value="TYPE VII SECRETION SYSTEM PROTEIN ESSC"/>
    <property type="match status" value="1"/>
</dbReference>
<feature type="domain" description="FHA" evidence="6">
    <location>
        <begin position="102"/>
        <end position="130"/>
    </location>
</feature>
<protein>
    <submittedName>
        <fullName evidence="8">FtsK/SpoIIIE family protein, putative secretion system component EssC/YukA</fullName>
    </submittedName>
</protein>
<dbReference type="GO" id="GO:0005524">
    <property type="term" value="F:ATP binding"/>
    <property type="evidence" value="ECO:0007669"/>
    <property type="project" value="UniProtKB-UniRule"/>
</dbReference>
<evidence type="ECO:0000256" key="3">
    <source>
        <dbReference type="ARBA" id="ARBA00022840"/>
    </source>
</evidence>